<name>A0A7W5H4P9_9BACT</name>
<dbReference type="AlphaFoldDB" id="A0A7W5H4P9"/>
<organism evidence="1 2">
    <name type="scientific">Aporhodopirellula rubra</name>
    <dbReference type="NCBI Taxonomy" id="980271"/>
    <lineage>
        <taxon>Bacteria</taxon>
        <taxon>Pseudomonadati</taxon>
        <taxon>Planctomycetota</taxon>
        <taxon>Planctomycetia</taxon>
        <taxon>Pirellulales</taxon>
        <taxon>Pirellulaceae</taxon>
        <taxon>Aporhodopirellula</taxon>
    </lineage>
</organism>
<gene>
    <name evidence="1" type="ORF">FHS27_000823</name>
</gene>
<protein>
    <submittedName>
        <fullName evidence="1">Uncharacterized protein</fullName>
    </submittedName>
</protein>
<proteinExistence type="predicted"/>
<accession>A0A7W5H4P9</accession>
<dbReference type="RefSeq" id="WP_246419069.1">
    <property type="nucleotide sequence ID" value="NZ_JACHXU010000002.1"/>
</dbReference>
<evidence type="ECO:0000313" key="2">
    <source>
        <dbReference type="Proteomes" id="UP000536179"/>
    </source>
</evidence>
<keyword evidence="2" id="KW-1185">Reference proteome</keyword>
<evidence type="ECO:0000313" key="1">
    <source>
        <dbReference type="EMBL" id="MBB3205056.1"/>
    </source>
</evidence>
<comment type="caution">
    <text evidence="1">The sequence shown here is derived from an EMBL/GenBank/DDBJ whole genome shotgun (WGS) entry which is preliminary data.</text>
</comment>
<dbReference type="Proteomes" id="UP000536179">
    <property type="component" value="Unassembled WGS sequence"/>
</dbReference>
<reference evidence="1 2" key="1">
    <citation type="submission" date="2020-08" db="EMBL/GenBank/DDBJ databases">
        <title>Genomic Encyclopedia of Type Strains, Phase III (KMG-III): the genomes of soil and plant-associated and newly described type strains.</title>
        <authorList>
            <person name="Whitman W."/>
        </authorList>
    </citation>
    <scope>NUCLEOTIDE SEQUENCE [LARGE SCALE GENOMIC DNA]</scope>
    <source>
        <strain evidence="1 2">CECT 8075</strain>
    </source>
</reference>
<sequence>MLDSLWESLPESLTDCDVESDCDWDSDSESLDSESLSLLVDEFQLYEGKLSESDSLRD</sequence>
<dbReference type="EMBL" id="JACHXU010000002">
    <property type="protein sequence ID" value="MBB3205056.1"/>
    <property type="molecule type" value="Genomic_DNA"/>
</dbReference>